<evidence type="ECO:0000259" key="1">
    <source>
        <dbReference type="Pfam" id="PF04480"/>
    </source>
</evidence>
<feature type="domain" description="DUF559" evidence="1">
    <location>
        <begin position="203"/>
        <end position="277"/>
    </location>
</feature>
<dbReference type="Proteomes" id="UP000323221">
    <property type="component" value="Unassembled WGS sequence"/>
</dbReference>
<keyword evidence="3" id="KW-1185">Reference proteome</keyword>
<evidence type="ECO:0000313" key="3">
    <source>
        <dbReference type="Proteomes" id="UP000323221"/>
    </source>
</evidence>
<organism evidence="2 3">
    <name type="scientific">Agrococcus sediminis</name>
    <dbReference type="NCBI Taxonomy" id="2599924"/>
    <lineage>
        <taxon>Bacteria</taxon>
        <taxon>Bacillati</taxon>
        <taxon>Actinomycetota</taxon>
        <taxon>Actinomycetes</taxon>
        <taxon>Micrococcales</taxon>
        <taxon>Microbacteriaceae</taxon>
        <taxon>Agrococcus</taxon>
    </lineage>
</organism>
<dbReference type="RefSeq" id="WP_146357879.1">
    <property type="nucleotide sequence ID" value="NZ_VOIR01000017.1"/>
</dbReference>
<sequence length="286" mass="31613">MSTLRPLSQGAVRVDEYRELREEGSSRAAIEEGLRLGLLVRARRDVYVWQPASDALVSALRIGGRLACASAAAHLGLWVPSDDRLHVHLWDGSTRLRDPRDRHRRLERREGLVLHWEDLDPDDGDRCATSAAAAVACIARCFGVHEAIRVADSALDRGLASPADIERALEGLDWDGMPAAAAVDGKCGSGYETDAKLLLLAAGLHYEQQVRIPRVGRVDFVVCGCVIVEIDGREHHEGSFEEDRRRDAEALLQGYVTVRLSARWLDDNAHRFIALVRAALELHPRG</sequence>
<dbReference type="OrthoDB" id="2594539at2"/>
<dbReference type="AlphaFoldDB" id="A0A5M8Q6M1"/>
<gene>
    <name evidence="2" type="ORF">FQ330_12090</name>
</gene>
<dbReference type="Pfam" id="PF04480">
    <property type="entry name" value="DUF559"/>
    <property type="match status" value="1"/>
</dbReference>
<reference evidence="2 3" key="1">
    <citation type="submission" date="2019-08" db="EMBL/GenBank/DDBJ databases">
        <title>Agrococcus lahaulensis sp. nov., isolated from a cold desert of the Indian Himalayas.</title>
        <authorList>
            <person name="Qu J.H."/>
        </authorList>
    </citation>
    <scope>NUCLEOTIDE SEQUENCE [LARGE SCALE GENOMIC DNA]</scope>
    <source>
        <strain evidence="2 3">NS18</strain>
    </source>
</reference>
<evidence type="ECO:0000313" key="2">
    <source>
        <dbReference type="EMBL" id="KAA6430903.1"/>
    </source>
</evidence>
<dbReference type="EMBL" id="VOIR01000017">
    <property type="protein sequence ID" value="KAA6430903.1"/>
    <property type="molecule type" value="Genomic_DNA"/>
</dbReference>
<proteinExistence type="predicted"/>
<dbReference type="Gene3D" id="3.40.960.10">
    <property type="entry name" value="VSR Endonuclease"/>
    <property type="match status" value="1"/>
</dbReference>
<name>A0A5M8Q6M1_9MICO</name>
<accession>A0A5M8Q6M1</accession>
<protein>
    <submittedName>
        <fullName evidence="2">DUF559 domain-containing protein</fullName>
    </submittedName>
</protein>
<dbReference type="InterPro" id="IPR007569">
    <property type="entry name" value="DUF559"/>
</dbReference>
<comment type="caution">
    <text evidence="2">The sequence shown here is derived from an EMBL/GenBank/DDBJ whole genome shotgun (WGS) entry which is preliminary data.</text>
</comment>